<dbReference type="Proteomes" id="UP001055804">
    <property type="component" value="Unassembled WGS sequence"/>
</dbReference>
<keyword evidence="2" id="KW-1185">Reference proteome</keyword>
<evidence type="ECO:0000313" key="2">
    <source>
        <dbReference type="Proteomes" id="UP001055804"/>
    </source>
</evidence>
<dbReference type="Pfam" id="PF19879">
    <property type="entry name" value="DUF6352"/>
    <property type="match status" value="1"/>
</dbReference>
<reference evidence="1" key="1">
    <citation type="submission" date="2022-06" db="EMBL/GenBank/DDBJ databases">
        <title>Isolation and Genomics of Futiania mangrovii gen. nov., sp. nov., a Rare and Metabolically-versatile member in the Class Alphaproteobacteria.</title>
        <authorList>
            <person name="Liu L."/>
            <person name="Huang W.-C."/>
            <person name="Pan J."/>
            <person name="Li J."/>
            <person name="Huang Y."/>
            <person name="Du H."/>
            <person name="Liu Y."/>
            <person name="Li M."/>
        </authorList>
    </citation>
    <scope>NUCLEOTIDE SEQUENCE</scope>
    <source>
        <strain evidence="1">FT118</strain>
    </source>
</reference>
<proteinExistence type="predicted"/>
<organism evidence="1 2">
    <name type="scientific">Futiania mangrovi</name>
    <dbReference type="NCBI Taxonomy" id="2959716"/>
    <lineage>
        <taxon>Bacteria</taxon>
        <taxon>Pseudomonadati</taxon>
        <taxon>Pseudomonadota</taxon>
        <taxon>Alphaproteobacteria</taxon>
        <taxon>Futianiales</taxon>
        <taxon>Futianiaceae</taxon>
        <taxon>Futiania</taxon>
    </lineage>
</organism>
<accession>A0A9J6P9A9</accession>
<dbReference type="InterPro" id="IPR045932">
    <property type="entry name" value="DUF6352"/>
</dbReference>
<name>A0A9J6P9A9_9PROT</name>
<sequence length="338" mass="37668">MSGHALWASSGRHLLEHGAGELVITDDFLRAYLRRPELVPPEEACMIERGLYAALLDAPSAPVDDGRVGAMDDPDAVENWRVFLRFRDILLKAGTVEGAYRTLFAGSMPMIPPMFVDQLVHAIVHDMLAEADDPMLPRSGELLFRTQKISVVDAGIMCADEEIVEMHARTGGFGGLGELLREAQTPVRTVTLDVLNPESAEIYWARANRFDTVLDLSFARPGQDAFARVLEGWVARMAGLDVSIQPVQSIRDERWRWHIGLDATATAILNDLYEGREVEEARLSRLLALFRMEVRDDSMLAADVRGRPIYLGLAMDRQNVLRMKPQNLIVNLPLARAA</sequence>
<protein>
    <submittedName>
        <fullName evidence="1">DUF6352 family protein</fullName>
    </submittedName>
</protein>
<dbReference type="RefSeq" id="WP_269331350.1">
    <property type="nucleotide sequence ID" value="NZ_JAMZFT010000001.1"/>
</dbReference>
<comment type="caution">
    <text evidence="1">The sequence shown here is derived from an EMBL/GenBank/DDBJ whole genome shotgun (WGS) entry which is preliminary data.</text>
</comment>
<evidence type="ECO:0000313" key="1">
    <source>
        <dbReference type="EMBL" id="MCP1335405.1"/>
    </source>
</evidence>
<dbReference type="EMBL" id="JAMZFT010000001">
    <property type="protein sequence ID" value="MCP1335405.1"/>
    <property type="molecule type" value="Genomic_DNA"/>
</dbReference>
<gene>
    <name evidence="1" type="ORF">NJQ99_03185</name>
</gene>
<dbReference type="AlphaFoldDB" id="A0A9J6P9A9"/>